<dbReference type="Proteomes" id="UP000011758">
    <property type="component" value="Unassembled WGS sequence"/>
</dbReference>
<dbReference type="RefSeq" id="WP_004802471.1">
    <property type="nucleotide sequence ID" value="NZ_KB446647.1"/>
</dbReference>
<evidence type="ECO:0000259" key="6">
    <source>
        <dbReference type="Pfam" id="PF01368"/>
    </source>
</evidence>
<evidence type="ECO:0000256" key="2">
    <source>
        <dbReference type="ARBA" id="ARBA00019841"/>
    </source>
</evidence>
<evidence type="ECO:0000313" key="9">
    <source>
        <dbReference type="EMBL" id="EMD16860.1"/>
    </source>
</evidence>
<dbReference type="Pfam" id="PF02272">
    <property type="entry name" value="DHHA1"/>
    <property type="match status" value="1"/>
</dbReference>
<keyword evidence="3" id="KW-0540">Nuclease</keyword>
<feature type="domain" description="RecJ OB" evidence="8">
    <location>
        <begin position="439"/>
        <end position="536"/>
    </location>
</feature>
<protein>
    <recommendedName>
        <fullName evidence="2">Single-stranded-DNA-specific exonuclease RecJ</fullName>
    </recommendedName>
</protein>
<evidence type="ECO:0000259" key="8">
    <source>
        <dbReference type="Pfam" id="PF17768"/>
    </source>
</evidence>
<dbReference type="AlphaFoldDB" id="M2Q1R9"/>
<keyword evidence="5 9" id="KW-0269">Exonuclease</keyword>
<evidence type="ECO:0000259" key="7">
    <source>
        <dbReference type="Pfam" id="PF02272"/>
    </source>
</evidence>
<dbReference type="PANTHER" id="PTHR30255">
    <property type="entry name" value="SINGLE-STRANDED-DNA-SPECIFIC EXONUCLEASE RECJ"/>
    <property type="match status" value="1"/>
</dbReference>
<proteinExistence type="inferred from homology"/>
<dbReference type="Pfam" id="PF17768">
    <property type="entry name" value="RecJ_OB"/>
    <property type="match status" value="1"/>
</dbReference>
<dbReference type="InterPro" id="IPR004610">
    <property type="entry name" value="RecJ"/>
</dbReference>
<dbReference type="InterPro" id="IPR038763">
    <property type="entry name" value="DHH_sf"/>
</dbReference>
<evidence type="ECO:0000256" key="4">
    <source>
        <dbReference type="ARBA" id="ARBA00022801"/>
    </source>
</evidence>
<gene>
    <name evidence="9" type="ORF">HMPREF9943_00902</name>
</gene>
<dbReference type="Gene3D" id="3.10.310.30">
    <property type="match status" value="1"/>
</dbReference>
<dbReference type="InterPro" id="IPR001667">
    <property type="entry name" value="DDH_dom"/>
</dbReference>
<dbReference type="GO" id="GO:0008409">
    <property type="term" value="F:5'-3' exonuclease activity"/>
    <property type="evidence" value="ECO:0007669"/>
    <property type="project" value="InterPro"/>
</dbReference>
<evidence type="ECO:0000313" key="10">
    <source>
        <dbReference type="Proteomes" id="UP000011758"/>
    </source>
</evidence>
<dbReference type="eggNOG" id="COG0608">
    <property type="taxonomic scope" value="Bacteria"/>
</dbReference>
<dbReference type="InterPro" id="IPR003156">
    <property type="entry name" value="DHHA1_dom"/>
</dbReference>
<keyword evidence="4" id="KW-0378">Hydrolase</keyword>
<comment type="similarity">
    <text evidence="1">Belongs to the RecJ family.</text>
</comment>
<evidence type="ECO:0000256" key="5">
    <source>
        <dbReference type="ARBA" id="ARBA00022839"/>
    </source>
</evidence>
<dbReference type="SUPFAM" id="SSF64182">
    <property type="entry name" value="DHH phosphoesterases"/>
    <property type="match status" value="1"/>
</dbReference>
<organism evidence="9 10">
    <name type="scientific">Eggerthia catenaformis OT 569 = DSM 20559</name>
    <dbReference type="NCBI Taxonomy" id="999415"/>
    <lineage>
        <taxon>Bacteria</taxon>
        <taxon>Bacillati</taxon>
        <taxon>Bacillota</taxon>
        <taxon>Erysipelotrichia</taxon>
        <taxon>Erysipelotrichales</taxon>
        <taxon>Coprobacillaceae</taxon>
        <taxon>Eggerthia</taxon>
    </lineage>
</organism>
<evidence type="ECO:0000256" key="1">
    <source>
        <dbReference type="ARBA" id="ARBA00005915"/>
    </source>
</evidence>
<dbReference type="PANTHER" id="PTHR30255:SF2">
    <property type="entry name" value="SINGLE-STRANDED-DNA-SPECIFIC EXONUCLEASE RECJ"/>
    <property type="match status" value="1"/>
</dbReference>
<dbReference type="GO" id="GO:0003676">
    <property type="term" value="F:nucleic acid binding"/>
    <property type="evidence" value="ECO:0007669"/>
    <property type="project" value="InterPro"/>
</dbReference>
<feature type="domain" description="DHHA1" evidence="7">
    <location>
        <begin position="331"/>
        <end position="426"/>
    </location>
</feature>
<dbReference type="STRING" id="999415.HMPREF9943_00902"/>
<dbReference type="PATRIC" id="fig|999415.3.peg.908"/>
<dbReference type="InterPro" id="IPR051673">
    <property type="entry name" value="SSDNA_exonuclease_RecJ"/>
</dbReference>
<dbReference type="GO" id="GO:0006281">
    <property type="term" value="P:DNA repair"/>
    <property type="evidence" value="ECO:0007669"/>
    <property type="project" value="InterPro"/>
</dbReference>
<dbReference type="OrthoDB" id="9809852at2"/>
<feature type="domain" description="DDH" evidence="6">
    <location>
        <begin position="73"/>
        <end position="202"/>
    </location>
</feature>
<keyword evidence="10" id="KW-1185">Reference proteome</keyword>
<evidence type="ECO:0000256" key="3">
    <source>
        <dbReference type="ARBA" id="ARBA00022722"/>
    </source>
</evidence>
<name>M2Q1R9_9FIRM</name>
<sequence length="538" mass="61312">MLYHKIYLEHTDDIMHDYHVNPLLAKVIEAKKMDIDTYQQMISHRLIYHQYDLFSEAEMALERIHEALDNDEKICIYGDYDCDGILATAIMVQAFKDLGKDVGYHIPNRFIDGYGLNSMRVKQMAEKGYTLIITVDNGVKAHEAVEEANRLGIDVIITDHHTFNEEEDLPDAASIIHTKLSADYPFKEICGGFVAFKLASALTGMNDKYLYSLAAITTISDMMPLLDENRSIVEKGLEFMSENHYRSIELLKGEKQPYNVTTIGFTIAPKINSFGRLPENVNPNHLVKYFLKDTDPSYQNKIAAYASKINSLRQTMSDQAYRKALEIEHEKCLYYASKDVHEGIIGLIAGKYTREYERPALVMHYDETKQIYRGSARGIEGFNIYKFFLKHDNLLEQFGGHAMAGGFSVSKEHFKSLHQALLEELKDQEFNSSQDVIVIQKEDLTIDNVESLSQLEPYGKSNEEPLFMIENLTIDHFIELSGGKHLKMTVGNLSLLYFFNGDKKSIIASSPTHTFVGTLSINEFRGVKSINMIIKDIL</sequence>
<dbReference type="Gene3D" id="3.90.1640.30">
    <property type="match status" value="1"/>
</dbReference>
<reference evidence="9 10" key="1">
    <citation type="submission" date="2013-02" db="EMBL/GenBank/DDBJ databases">
        <title>The Genome Sequence of Lactobacillus catenaformis F0143.</title>
        <authorList>
            <consortium name="The Broad Institute Genome Sequencing Platform"/>
            <person name="Earl A."/>
            <person name="Ward D."/>
            <person name="Feldgarden M."/>
            <person name="Gevers D."/>
            <person name="Izard J."/>
            <person name="Blanton J.M."/>
            <person name="Mathney J."/>
            <person name="Dewhirst F.E."/>
            <person name="Young S.K."/>
            <person name="Zeng Q."/>
            <person name="Gargeya S."/>
            <person name="Fitzgerald M."/>
            <person name="Haas B."/>
            <person name="Abouelleil A."/>
            <person name="Alvarado L."/>
            <person name="Arachchi H.M."/>
            <person name="Berlin A."/>
            <person name="Chapman S.B."/>
            <person name="Gearin G."/>
            <person name="Goldberg J."/>
            <person name="Griggs A."/>
            <person name="Gujja S."/>
            <person name="Hansen M."/>
            <person name="Heiman D."/>
            <person name="Howarth C."/>
            <person name="Larimer J."/>
            <person name="Lui A."/>
            <person name="MacDonald P.J.P."/>
            <person name="McCowen C."/>
            <person name="Montmayeur A."/>
            <person name="Murphy C."/>
            <person name="Neiman D."/>
            <person name="Pearson M."/>
            <person name="Priest M."/>
            <person name="Roberts A."/>
            <person name="Saif S."/>
            <person name="Shea T."/>
            <person name="Sisk P."/>
            <person name="Stolte C."/>
            <person name="Sykes S."/>
            <person name="Wortman J."/>
            <person name="Nusbaum C."/>
            <person name="Birren B."/>
        </authorList>
    </citation>
    <scope>NUCLEOTIDE SEQUENCE [LARGE SCALE GENOMIC DNA]</scope>
    <source>
        <strain evidence="9 10">OT 569</strain>
    </source>
</reference>
<comment type="caution">
    <text evidence="9">The sequence shown here is derived from an EMBL/GenBank/DDBJ whole genome shotgun (WGS) entry which is preliminary data.</text>
</comment>
<accession>M2Q1R9</accession>
<dbReference type="InterPro" id="IPR041122">
    <property type="entry name" value="RecJ_OB"/>
</dbReference>
<dbReference type="GO" id="GO:0006310">
    <property type="term" value="P:DNA recombination"/>
    <property type="evidence" value="ECO:0007669"/>
    <property type="project" value="InterPro"/>
</dbReference>
<dbReference type="EMBL" id="AGEJ01000013">
    <property type="protein sequence ID" value="EMD16860.1"/>
    <property type="molecule type" value="Genomic_DNA"/>
</dbReference>
<dbReference type="NCBIfam" id="TIGR00644">
    <property type="entry name" value="recJ"/>
    <property type="match status" value="1"/>
</dbReference>
<dbReference type="Pfam" id="PF01368">
    <property type="entry name" value="DHH"/>
    <property type="match status" value="1"/>
</dbReference>
<dbReference type="BioCyc" id="ECAT999415-HMP:GTTI-925-MONOMER"/>